<sequence length="177" mass="21061">MKKQFYIHFSFLIAYFLIITLIRRWFSLKDIGFWLGGLIGTLLPYSDHFIYVYFLRPIEPMSLEVRSLVGGKNLRRAFELLITTRRERQKMIFHTVYFQIIFLVLTFFVITSSGSIFGRGLVLAFALHLLIDQIIDWMETKNLDNWFLNLPISLDKEQKQLYLLGNIFLLLLFGLYF</sequence>
<feature type="transmembrane region" description="Helical" evidence="1">
    <location>
        <begin position="32"/>
        <end position="54"/>
    </location>
</feature>
<reference evidence="2 3" key="1">
    <citation type="journal article" date="2016" name="Nat. Commun.">
        <title>Thousands of microbial genomes shed light on interconnected biogeochemical processes in an aquifer system.</title>
        <authorList>
            <person name="Anantharaman K."/>
            <person name="Brown C.T."/>
            <person name="Hug L.A."/>
            <person name="Sharon I."/>
            <person name="Castelle C.J."/>
            <person name="Probst A.J."/>
            <person name="Thomas B.C."/>
            <person name="Singh A."/>
            <person name="Wilkins M.J."/>
            <person name="Karaoz U."/>
            <person name="Brodie E.L."/>
            <person name="Williams K.H."/>
            <person name="Hubbard S.S."/>
            <person name="Banfield J.F."/>
        </authorList>
    </citation>
    <scope>NUCLEOTIDE SEQUENCE [LARGE SCALE GENOMIC DNA]</scope>
</reference>
<evidence type="ECO:0000313" key="3">
    <source>
        <dbReference type="Proteomes" id="UP000177053"/>
    </source>
</evidence>
<organism evidence="2 3">
    <name type="scientific">Candidatus Woesebacteria bacterium RBG_16_34_12</name>
    <dbReference type="NCBI Taxonomy" id="1802480"/>
    <lineage>
        <taxon>Bacteria</taxon>
        <taxon>Candidatus Woeseibacteriota</taxon>
    </lineage>
</organism>
<dbReference type="AlphaFoldDB" id="A0A1F7XAX5"/>
<keyword evidence="1" id="KW-0472">Membrane</keyword>
<keyword evidence="1" id="KW-1133">Transmembrane helix</keyword>
<feature type="transmembrane region" description="Helical" evidence="1">
    <location>
        <begin position="91"/>
        <end position="110"/>
    </location>
</feature>
<gene>
    <name evidence="2" type="ORF">A2Z22_03420</name>
</gene>
<name>A0A1F7XAX5_9BACT</name>
<keyword evidence="1" id="KW-0812">Transmembrane</keyword>
<evidence type="ECO:0000313" key="2">
    <source>
        <dbReference type="EMBL" id="OGM12113.1"/>
    </source>
</evidence>
<feature type="transmembrane region" description="Helical" evidence="1">
    <location>
        <begin position="5"/>
        <end position="26"/>
    </location>
</feature>
<comment type="caution">
    <text evidence="2">The sequence shown here is derived from an EMBL/GenBank/DDBJ whole genome shotgun (WGS) entry which is preliminary data.</text>
</comment>
<evidence type="ECO:0000256" key="1">
    <source>
        <dbReference type="SAM" id="Phobius"/>
    </source>
</evidence>
<accession>A0A1F7XAX5</accession>
<dbReference type="Proteomes" id="UP000177053">
    <property type="component" value="Unassembled WGS sequence"/>
</dbReference>
<dbReference type="EMBL" id="MGFS01000003">
    <property type="protein sequence ID" value="OGM12113.1"/>
    <property type="molecule type" value="Genomic_DNA"/>
</dbReference>
<protein>
    <submittedName>
        <fullName evidence="2">Uncharacterized protein</fullName>
    </submittedName>
</protein>
<proteinExistence type="predicted"/>